<feature type="chain" id="PRO_5015165271" description="non-specific serine/threonine protein kinase" evidence="19">
    <location>
        <begin position="21"/>
        <end position="923"/>
    </location>
</feature>
<dbReference type="FunFam" id="1.10.510.10:FF:000453">
    <property type="entry name" value="LRR receptor-like serine/threonine-protein kinase HSL2"/>
    <property type="match status" value="1"/>
</dbReference>
<dbReference type="SUPFAM" id="SSF52058">
    <property type="entry name" value="L domain-like"/>
    <property type="match status" value="1"/>
</dbReference>
<feature type="domain" description="Protein kinase" evidence="20">
    <location>
        <begin position="600"/>
        <end position="874"/>
    </location>
</feature>
<dbReference type="SUPFAM" id="SSF56112">
    <property type="entry name" value="Protein kinase-like (PK-like)"/>
    <property type="match status" value="1"/>
</dbReference>
<dbReference type="Proteomes" id="UP000237000">
    <property type="component" value="Unassembled WGS sequence"/>
</dbReference>
<keyword evidence="4" id="KW-0433">Leucine-rich repeat</keyword>
<keyword evidence="9 16" id="KW-0547">Nucleotide-binding</keyword>
<evidence type="ECO:0000313" key="22">
    <source>
        <dbReference type="Proteomes" id="UP000237000"/>
    </source>
</evidence>
<feature type="region of interest" description="Disordered" evidence="17">
    <location>
        <begin position="881"/>
        <end position="923"/>
    </location>
</feature>
<sequence>MDQKLEVFLLLLFSPTLVIALSDNQDFLGLKSFEWNNTPPNWDGSNPCGDNWKIIKHEFGRDLSYNKDLTGSLPESIGALKKLTNFFSGQIPAEIGSLKKLVFLSLNSNRFGGVIPPSIGNLSELYWLDLADNNIGGPIPVSNDSSPGLDMLHHCKHFHFGKNKLAGPIPDQLFSSDMKLIHVLFESNELSGSIPSTLGLVQTLEVVRLDDNKLSGDVPTNFNNLTQLTELFLSNNKLSGHFPNLTGMDALHSLDISNNSFDPSDFPLWYSTFESLTTLVMEDTGLQGQVPVELFSLPNLESVILKNNLLNGTLDLGNSYSSHLWLIDLQSNSITDFKNSDEVNNVNITLARNPICDETTGTIQSYCSILVPQSSGSYVTAKNCLSGTCNAGQTSSPNCQCAYPYTGTLVFRAPSFSDLGNPTYYKELEKNLMSFFQNATLPVDSISLSNPTKDQFKYLEIQLEVFPHDRDRFNRTEITDIGFALSNQTYKPPSKIFGPFFFIADKYENFADSGIEVPTNSKSLSIGIIIGAVAGGSVLLLLLLLAGVYALRQKRRAERATELSHPFGQWDPKSSSGSIPQLKGARWFSFEELKKYTNNFSTTNAIGSGGYGKVYRGNLPTGELIAIKRAQKESMQGGLEFKNEIELLSRVHHKNLVSLMGFCFEHGEQMLIYEYVPNGTLKDSLSGKSGIKLDWMRRLKVALGTARGLSYLHELANPPIIHRDIKSTNVLLDDHLNAKVSDFGLSKLMMGNDEKDHVTTQVKGTMGYLDPEYYMTQQLTEKSDVYSFGVLMLELITARKPIERGKYVVREVRLAMDRTKELYNLQSLIDSSIGLGTRLNGFDKFVDLAMRCVAESGVDRPTMSEVVKEIETIMQLAGLNPNADSASNSASYEESTKPSSFDPYSEAAFEHSGSFPSSKIEPH</sequence>
<evidence type="ECO:0000313" key="21">
    <source>
        <dbReference type="EMBL" id="PON78709.1"/>
    </source>
</evidence>
<evidence type="ECO:0000256" key="4">
    <source>
        <dbReference type="ARBA" id="ARBA00022614"/>
    </source>
</evidence>
<keyword evidence="13 18" id="KW-0472">Membrane</keyword>
<dbReference type="STRING" id="63057.A0A2P5DZJ5"/>
<feature type="compositionally biased region" description="Low complexity" evidence="17">
    <location>
        <begin position="881"/>
        <end position="891"/>
    </location>
</feature>
<dbReference type="AlphaFoldDB" id="A0A2P5DZJ5"/>
<keyword evidence="14" id="KW-0675">Receptor</keyword>
<evidence type="ECO:0000256" key="2">
    <source>
        <dbReference type="ARBA" id="ARBA00012513"/>
    </source>
</evidence>
<evidence type="ECO:0000256" key="5">
    <source>
        <dbReference type="ARBA" id="ARBA00022679"/>
    </source>
</evidence>
<evidence type="ECO:0000256" key="12">
    <source>
        <dbReference type="ARBA" id="ARBA00022989"/>
    </source>
</evidence>
<dbReference type="CDD" id="cd14066">
    <property type="entry name" value="STKc_IRAK"/>
    <property type="match status" value="1"/>
</dbReference>
<keyword evidence="10 21" id="KW-0418">Kinase</keyword>
<feature type="signal peptide" evidence="19">
    <location>
        <begin position="1"/>
        <end position="20"/>
    </location>
</feature>
<dbReference type="Pfam" id="PF00560">
    <property type="entry name" value="LRR_1"/>
    <property type="match status" value="1"/>
</dbReference>
<dbReference type="InParanoid" id="A0A2P5DZJ5"/>
<evidence type="ECO:0000256" key="10">
    <source>
        <dbReference type="ARBA" id="ARBA00022777"/>
    </source>
</evidence>
<protein>
    <recommendedName>
        <fullName evidence="2">non-specific serine/threonine protein kinase</fullName>
        <ecNumber evidence="2">2.7.11.1</ecNumber>
    </recommendedName>
</protein>
<gene>
    <name evidence="21" type="ORF">TorRG33x02_237530</name>
</gene>
<dbReference type="PROSITE" id="PS00107">
    <property type="entry name" value="PROTEIN_KINASE_ATP"/>
    <property type="match status" value="1"/>
</dbReference>
<evidence type="ECO:0000256" key="9">
    <source>
        <dbReference type="ARBA" id="ARBA00022741"/>
    </source>
</evidence>
<dbReference type="FunCoup" id="A0A2P5DZJ5">
    <property type="interactions" value="744"/>
</dbReference>
<evidence type="ECO:0000256" key="17">
    <source>
        <dbReference type="SAM" id="MobiDB-lite"/>
    </source>
</evidence>
<dbReference type="EC" id="2.7.11.1" evidence="2"/>
<evidence type="ECO:0000256" key="3">
    <source>
        <dbReference type="ARBA" id="ARBA00022527"/>
    </source>
</evidence>
<dbReference type="GO" id="GO:0004674">
    <property type="term" value="F:protein serine/threonine kinase activity"/>
    <property type="evidence" value="ECO:0007669"/>
    <property type="project" value="UniProtKB-KW"/>
</dbReference>
<evidence type="ECO:0000256" key="11">
    <source>
        <dbReference type="ARBA" id="ARBA00022840"/>
    </source>
</evidence>
<keyword evidence="15" id="KW-0325">Glycoprotein</keyword>
<keyword evidence="22" id="KW-1185">Reference proteome</keyword>
<feature type="binding site" evidence="16">
    <location>
        <position position="628"/>
    </location>
    <ligand>
        <name>ATP</name>
        <dbReference type="ChEBI" id="CHEBI:30616"/>
    </ligand>
</feature>
<dbReference type="OrthoDB" id="2015206at2759"/>
<comment type="caution">
    <text evidence="21">The sequence shown here is derived from an EMBL/GenBank/DDBJ whole genome shotgun (WGS) entry which is preliminary data.</text>
</comment>
<dbReference type="EMBL" id="JXTC01000240">
    <property type="protein sequence ID" value="PON78709.1"/>
    <property type="molecule type" value="Genomic_DNA"/>
</dbReference>
<dbReference type="Gene3D" id="3.30.200.20">
    <property type="entry name" value="Phosphorylase Kinase, domain 1"/>
    <property type="match status" value="1"/>
</dbReference>
<evidence type="ECO:0000256" key="19">
    <source>
        <dbReference type="SAM" id="SignalP"/>
    </source>
</evidence>
<keyword evidence="3" id="KW-0723">Serine/threonine-protein kinase</keyword>
<evidence type="ECO:0000259" key="20">
    <source>
        <dbReference type="PROSITE" id="PS50011"/>
    </source>
</evidence>
<dbReference type="GO" id="GO:0005524">
    <property type="term" value="F:ATP binding"/>
    <property type="evidence" value="ECO:0007669"/>
    <property type="project" value="UniProtKB-UniRule"/>
</dbReference>
<dbReference type="InterPro" id="IPR011009">
    <property type="entry name" value="Kinase-like_dom_sf"/>
</dbReference>
<dbReference type="PANTHER" id="PTHR45974:SF266">
    <property type="entry name" value="LEUCINE-RICH REPEAT RECEPTOR PROTEIN KINASE HPCA1"/>
    <property type="match status" value="1"/>
</dbReference>
<dbReference type="PANTHER" id="PTHR45974">
    <property type="entry name" value="RECEPTOR-LIKE PROTEIN 55"/>
    <property type="match status" value="1"/>
</dbReference>
<feature type="transmembrane region" description="Helical" evidence="18">
    <location>
        <begin position="526"/>
        <end position="551"/>
    </location>
</feature>
<evidence type="ECO:0000256" key="8">
    <source>
        <dbReference type="ARBA" id="ARBA00022737"/>
    </source>
</evidence>
<proteinExistence type="predicted"/>
<dbReference type="InterPro" id="IPR032675">
    <property type="entry name" value="LRR_dom_sf"/>
</dbReference>
<dbReference type="InterPro" id="IPR017441">
    <property type="entry name" value="Protein_kinase_ATP_BS"/>
</dbReference>
<keyword evidence="12 18" id="KW-1133">Transmembrane helix</keyword>
<dbReference type="FunFam" id="3.30.200.20:FF:000328">
    <property type="entry name" value="Leucine-rich repeat protein kinase family protein"/>
    <property type="match status" value="1"/>
</dbReference>
<dbReference type="PROSITE" id="PS00108">
    <property type="entry name" value="PROTEIN_KINASE_ST"/>
    <property type="match status" value="1"/>
</dbReference>
<dbReference type="Gene3D" id="1.10.510.10">
    <property type="entry name" value="Transferase(Phosphotransferase) domain 1"/>
    <property type="match status" value="1"/>
</dbReference>
<evidence type="ECO:0000256" key="18">
    <source>
        <dbReference type="SAM" id="Phobius"/>
    </source>
</evidence>
<accession>A0A2P5DZJ5</accession>
<dbReference type="Pfam" id="PF13855">
    <property type="entry name" value="LRR_8"/>
    <property type="match status" value="1"/>
</dbReference>
<keyword evidence="11 16" id="KW-0067">ATP-binding</keyword>
<dbReference type="InterPro" id="IPR008271">
    <property type="entry name" value="Ser/Thr_kinase_AS"/>
</dbReference>
<dbReference type="Pfam" id="PF07714">
    <property type="entry name" value="PK_Tyr_Ser-Thr"/>
    <property type="match status" value="1"/>
</dbReference>
<reference evidence="22" key="1">
    <citation type="submission" date="2016-06" db="EMBL/GenBank/DDBJ databases">
        <title>Parallel loss of symbiosis genes in relatives of nitrogen-fixing non-legume Parasponia.</title>
        <authorList>
            <person name="Van Velzen R."/>
            <person name="Holmer R."/>
            <person name="Bu F."/>
            <person name="Rutten L."/>
            <person name="Van Zeijl A."/>
            <person name="Liu W."/>
            <person name="Santuari L."/>
            <person name="Cao Q."/>
            <person name="Sharma T."/>
            <person name="Shen D."/>
            <person name="Roswanjaya Y."/>
            <person name="Wardhani T."/>
            <person name="Kalhor M.S."/>
            <person name="Jansen J."/>
            <person name="Van den Hoogen J."/>
            <person name="Gungor B."/>
            <person name="Hartog M."/>
            <person name="Hontelez J."/>
            <person name="Verver J."/>
            <person name="Yang W.-C."/>
            <person name="Schijlen E."/>
            <person name="Repin R."/>
            <person name="Schilthuizen M."/>
            <person name="Schranz E."/>
            <person name="Heidstra R."/>
            <person name="Miyata K."/>
            <person name="Fedorova E."/>
            <person name="Kohlen W."/>
            <person name="Bisseling T."/>
            <person name="Smit S."/>
            <person name="Geurts R."/>
        </authorList>
    </citation>
    <scope>NUCLEOTIDE SEQUENCE [LARGE SCALE GENOMIC DNA]</scope>
    <source>
        <strain evidence="22">cv. RG33-2</strain>
    </source>
</reference>
<comment type="subcellular location">
    <subcellularLocation>
        <location evidence="1">Membrane</location>
        <topology evidence="1">Single-pass type I membrane protein</topology>
    </subcellularLocation>
</comment>
<keyword evidence="6 18" id="KW-0812">Transmembrane</keyword>
<name>A0A2P5DZJ5_TREOI</name>
<keyword evidence="8" id="KW-0677">Repeat</keyword>
<dbReference type="InterPro" id="IPR000719">
    <property type="entry name" value="Prot_kinase_dom"/>
</dbReference>
<evidence type="ECO:0000256" key="15">
    <source>
        <dbReference type="ARBA" id="ARBA00023180"/>
    </source>
</evidence>
<dbReference type="SMART" id="SM00220">
    <property type="entry name" value="S_TKc"/>
    <property type="match status" value="1"/>
</dbReference>
<dbReference type="InterPro" id="IPR001611">
    <property type="entry name" value="Leu-rich_rpt"/>
</dbReference>
<dbReference type="PROSITE" id="PS50011">
    <property type="entry name" value="PROTEIN_KINASE_DOM"/>
    <property type="match status" value="1"/>
</dbReference>
<keyword evidence="5" id="KW-0808">Transferase</keyword>
<dbReference type="Gene3D" id="3.80.10.10">
    <property type="entry name" value="Ribonuclease Inhibitor"/>
    <property type="match status" value="2"/>
</dbReference>
<organism evidence="21 22">
    <name type="scientific">Trema orientale</name>
    <name type="common">Charcoal tree</name>
    <name type="synonym">Celtis orientalis</name>
    <dbReference type="NCBI Taxonomy" id="63057"/>
    <lineage>
        <taxon>Eukaryota</taxon>
        <taxon>Viridiplantae</taxon>
        <taxon>Streptophyta</taxon>
        <taxon>Embryophyta</taxon>
        <taxon>Tracheophyta</taxon>
        <taxon>Spermatophyta</taxon>
        <taxon>Magnoliopsida</taxon>
        <taxon>eudicotyledons</taxon>
        <taxon>Gunneridae</taxon>
        <taxon>Pentapetalae</taxon>
        <taxon>rosids</taxon>
        <taxon>fabids</taxon>
        <taxon>Rosales</taxon>
        <taxon>Cannabaceae</taxon>
        <taxon>Trema</taxon>
    </lineage>
</organism>
<evidence type="ECO:0000256" key="1">
    <source>
        <dbReference type="ARBA" id="ARBA00004479"/>
    </source>
</evidence>
<evidence type="ECO:0000256" key="13">
    <source>
        <dbReference type="ARBA" id="ARBA00023136"/>
    </source>
</evidence>
<keyword evidence="7 19" id="KW-0732">Signal</keyword>
<dbReference type="GO" id="GO:0016020">
    <property type="term" value="C:membrane"/>
    <property type="evidence" value="ECO:0007669"/>
    <property type="project" value="UniProtKB-SubCell"/>
</dbReference>
<dbReference type="SMART" id="SM00365">
    <property type="entry name" value="LRR_SD22"/>
    <property type="match status" value="3"/>
</dbReference>
<evidence type="ECO:0000256" key="6">
    <source>
        <dbReference type="ARBA" id="ARBA00022692"/>
    </source>
</evidence>
<evidence type="ECO:0000256" key="16">
    <source>
        <dbReference type="PROSITE-ProRule" id="PRU10141"/>
    </source>
</evidence>
<dbReference type="InterPro" id="IPR001245">
    <property type="entry name" value="Ser-Thr/Tyr_kinase_cat_dom"/>
</dbReference>
<dbReference type="FunFam" id="3.80.10.10:FF:000542">
    <property type="entry name" value="Leucine-rich repeat protein kinase family protein"/>
    <property type="match status" value="1"/>
</dbReference>
<evidence type="ECO:0000256" key="14">
    <source>
        <dbReference type="ARBA" id="ARBA00023170"/>
    </source>
</evidence>
<evidence type="ECO:0000256" key="7">
    <source>
        <dbReference type="ARBA" id="ARBA00022729"/>
    </source>
</evidence>